<keyword evidence="1" id="KW-1133">Transmembrane helix</keyword>
<evidence type="ECO:0000256" key="1">
    <source>
        <dbReference type="SAM" id="Phobius"/>
    </source>
</evidence>
<feature type="transmembrane region" description="Helical" evidence="1">
    <location>
        <begin position="12"/>
        <end position="35"/>
    </location>
</feature>
<proteinExistence type="predicted"/>
<protein>
    <submittedName>
        <fullName evidence="2">Uncharacterized protein</fullName>
    </submittedName>
</protein>
<dbReference type="AlphaFoldDB" id="A4U4M1"/>
<sequence length="109" mass="11010">MNEAVQLALVVYGLGMVIAMAAALLIKFIVVALAWGDRKAAAPAIATVAPAAPSSADIPPHHLVVIAAAAHAMVGANRIVHIGAAVGTAGWSAEGRFAHHGSHHPATHH</sequence>
<accession>A4U4M1</accession>
<gene>
    <name evidence="2" type="ORF">MGR_3896</name>
</gene>
<keyword evidence="1" id="KW-0812">Transmembrane</keyword>
<reference evidence="2" key="1">
    <citation type="journal article" date="2007" name="J. Bacteriol.">
        <title>Comparative genome analysis of four magnetotactic bacteria reveals a complex set of group-specific genes implicated in magnetosome biomineralization and function.</title>
        <authorList>
            <person name="Richter M."/>
            <person name="Kube M."/>
            <person name="Bazylinski D.A."/>
            <person name="Lombardot T."/>
            <person name="Gloeckner F.O."/>
            <person name="Reinhardt R."/>
            <person name="Schueler D."/>
        </authorList>
    </citation>
    <scope>NUCLEOTIDE SEQUENCE</scope>
    <source>
        <strain evidence="2">MSR-1</strain>
    </source>
</reference>
<dbReference type="EMBL" id="CU459003">
    <property type="protein sequence ID" value="CAM77828.1"/>
    <property type="molecule type" value="Genomic_DNA"/>
</dbReference>
<organism evidence="2">
    <name type="scientific">Magnetospirillum gryphiswaldense</name>
    <dbReference type="NCBI Taxonomy" id="55518"/>
    <lineage>
        <taxon>Bacteria</taxon>
        <taxon>Pseudomonadati</taxon>
        <taxon>Pseudomonadota</taxon>
        <taxon>Alphaproteobacteria</taxon>
        <taxon>Rhodospirillales</taxon>
        <taxon>Rhodospirillaceae</taxon>
        <taxon>Magnetospirillum</taxon>
    </lineage>
</organism>
<name>A4U4M1_9PROT</name>
<evidence type="ECO:0000313" key="2">
    <source>
        <dbReference type="EMBL" id="CAM77828.1"/>
    </source>
</evidence>
<dbReference type="RefSeq" id="WP_106001217.1">
    <property type="nucleotide sequence ID" value="NZ_CP027527.1"/>
</dbReference>
<keyword evidence="1" id="KW-0472">Membrane</keyword>